<gene>
    <name evidence="1" type="ordered locus">CENSYa_0601</name>
</gene>
<dbReference type="EMBL" id="DP000238">
    <property type="protein sequence ID" value="ABK77234.1"/>
    <property type="molecule type" value="Genomic_DNA"/>
</dbReference>
<dbReference type="PATRIC" id="fig|414004.10.peg.550"/>
<evidence type="ECO:0000313" key="2">
    <source>
        <dbReference type="Proteomes" id="UP000000758"/>
    </source>
</evidence>
<dbReference type="EnsemblBacteria" id="ABK77234">
    <property type="protein sequence ID" value="ABK77234"/>
    <property type="gene ID" value="CENSYa_0601"/>
</dbReference>
<protein>
    <submittedName>
        <fullName evidence="1">Uncharacterized protein</fullName>
    </submittedName>
</protein>
<dbReference type="KEGG" id="csy:CENSYa_0601"/>
<dbReference type="Proteomes" id="UP000000758">
    <property type="component" value="Chromosome"/>
</dbReference>
<proteinExistence type="predicted"/>
<evidence type="ECO:0000313" key="1">
    <source>
        <dbReference type="EMBL" id="ABK77234.1"/>
    </source>
</evidence>
<dbReference type="HOGENOM" id="CLU_1976426_0_0_2"/>
<name>A0RV67_CENSY</name>
<reference evidence="1 2" key="1">
    <citation type="journal article" date="2006" name="Proc. Natl. Acad. Sci. U.S.A.">
        <title>Genomic analysis of the uncultivated marine crenarchaeote Cenarchaeum symbiosum.</title>
        <authorList>
            <person name="Hallam S.J."/>
            <person name="Konstantinidis K.T."/>
            <person name="Putnam N."/>
            <person name="Schleper C."/>
            <person name="Watanabe Y."/>
            <person name="Sugahara J."/>
            <person name="Preston C."/>
            <person name="de la Torre J."/>
            <person name="Richardson P.M."/>
            <person name="DeLong E.F."/>
        </authorList>
    </citation>
    <scope>NUCLEOTIDE SEQUENCE [LARGE SCALE GENOMIC DNA]</scope>
    <source>
        <strain evidence="2">A</strain>
    </source>
</reference>
<accession>A0RV67</accession>
<keyword evidence="2" id="KW-1185">Reference proteome</keyword>
<dbReference type="AlphaFoldDB" id="A0RV67"/>
<sequence>MVRQISLRKKEYSEIAGEIAGISPYIRFVAVVGGRGDLLYHHRRRGLRPMLDSKDTHYQFSHIAIKTGLEAAFDRALGPLEFVWEERKKVQILSFAIKKTRVWVSVDKKVVRSEMLRIIDSCLPVVRRYS</sequence>
<organism evidence="1 2">
    <name type="scientific">Cenarchaeum symbiosum (strain A)</name>
    <dbReference type="NCBI Taxonomy" id="414004"/>
    <lineage>
        <taxon>Archaea</taxon>
        <taxon>Nitrososphaerota</taxon>
        <taxon>Candidatus Cenarchaeales</taxon>
        <taxon>Candidatus Cenarchaeaceae</taxon>
        <taxon>Candidatus Cenarchaeum</taxon>
    </lineage>
</organism>